<proteinExistence type="predicted"/>
<sequence length="109" mass="12547">MYPVAVVVNQRVTKITTDHQYKYNLMMNQSINTQRLVVIIIIVIAVKLYIMLPELMNTMAELNTMAVKLKILFVKLNIRTSELVKPIVVVNIIKSVILYQTNSEKSLKI</sequence>
<name>A0A8D8VK78_9HEMI</name>
<keyword evidence="1" id="KW-0812">Transmembrane</keyword>
<keyword evidence="1" id="KW-0472">Membrane</keyword>
<evidence type="ECO:0000313" key="2">
    <source>
        <dbReference type="EMBL" id="CAG6722966.1"/>
    </source>
</evidence>
<dbReference type="AlphaFoldDB" id="A0A8D8VK78"/>
<accession>A0A8D8VK78</accession>
<dbReference type="EMBL" id="HBUF01364793">
    <property type="protein sequence ID" value="CAG6722965.1"/>
    <property type="molecule type" value="Transcribed_RNA"/>
</dbReference>
<protein>
    <recommendedName>
        <fullName evidence="3">Transmembrane protein</fullName>
    </recommendedName>
</protein>
<reference evidence="2" key="1">
    <citation type="submission" date="2021-05" db="EMBL/GenBank/DDBJ databases">
        <authorList>
            <person name="Alioto T."/>
            <person name="Alioto T."/>
            <person name="Gomez Garrido J."/>
        </authorList>
    </citation>
    <scope>NUCLEOTIDE SEQUENCE</scope>
</reference>
<keyword evidence="1" id="KW-1133">Transmembrane helix</keyword>
<evidence type="ECO:0000256" key="1">
    <source>
        <dbReference type="SAM" id="Phobius"/>
    </source>
</evidence>
<evidence type="ECO:0008006" key="3">
    <source>
        <dbReference type="Google" id="ProtNLM"/>
    </source>
</evidence>
<organism evidence="2">
    <name type="scientific">Cacopsylla melanoneura</name>
    <dbReference type="NCBI Taxonomy" id="428564"/>
    <lineage>
        <taxon>Eukaryota</taxon>
        <taxon>Metazoa</taxon>
        <taxon>Ecdysozoa</taxon>
        <taxon>Arthropoda</taxon>
        <taxon>Hexapoda</taxon>
        <taxon>Insecta</taxon>
        <taxon>Pterygota</taxon>
        <taxon>Neoptera</taxon>
        <taxon>Paraneoptera</taxon>
        <taxon>Hemiptera</taxon>
        <taxon>Sternorrhyncha</taxon>
        <taxon>Psylloidea</taxon>
        <taxon>Psyllidae</taxon>
        <taxon>Psyllinae</taxon>
        <taxon>Cacopsylla</taxon>
    </lineage>
</organism>
<feature type="transmembrane region" description="Helical" evidence="1">
    <location>
        <begin position="33"/>
        <end position="52"/>
    </location>
</feature>
<dbReference type="EMBL" id="HBUF01364794">
    <property type="protein sequence ID" value="CAG6722966.1"/>
    <property type="molecule type" value="Transcribed_RNA"/>
</dbReference>